<name>A0A9D1X559_9FIRM</name>
<dbReference type="EMBL" id="DXEQ01000262">
    <property type="protein sequence ID" value="HIX73104.1"/>
    <property type="molecule type" value="Genomic_DNA"/>
</dbReference>
<protein>
    <submittedName>
        <fullName evidence="9">SPFH/Band 7/PHB domain protein</fullName>
    </submittedName>
</protein>
<dbReference type="SUPFAM" id="SSF117892">
    <property type="entry name" value="Band 7/SPFH domain"/>
    <property type="match status" value="1"/>
</dbReference>
<evidence type="ECO:0000313" key="10">
    <source>
        <dbReference type="Proteomes" id="UP000886805"/>
    </source>
</evidence>
<evidence type="ECO:0000256" key="4">
    <source>
        <dbReference type="ARBA" id="ARBA00022989"/>
    </source>
</evidence>
<proteinExistence type="inferred from homology"/>
<evidence type="ECO:0000256" key="6">
    <source>
        <dbReference type="SAM" id="Coils"/>
    </source>
</evidence>
<accession>A0A9D1X559</accession>
<reference evidence="9" key="2">
    <citation type="submission" date="2021-04" db="EMBL/GenBank/DDBJ databases">
        <authorList>
            <person name="Gilroy R."/>
        </authorList>
    </citation>
    <scope>NUCLEOTIDE SEQUENCE</scope>
    <source>
        <strain evidence="9">ChiSxjej3B15-1167</strain>
    </source>
</reference>
<dbReference type="InterPro" id="IPR036013">
    <property type="entry name" value="Band_7/SPFH_dom_sf"/>
</dbReference>
<keyword evidence="6" id="KW-0175">Coiled coil</keyword>
<comment type="subcellular location">
    <subcellularLocation>
        <location evidence="1">Membrane</location>
        <topology evidence="1">Single-pass membrane protein</topology>
    </subcellularLocation>
</comment>
<dbReference type="AlphaFoldDB" id="A0A9D1X559"/>
<dbReference type="CDD" id="cd08829">
    <property type="entry name" value="SPFH_paraslipin"/>
    <property type="match status" value="1"/>
</dbReference>
<dbReference type="Gene3D" id="3.30.479.30">
    <property type="entry name" value="Band 7 domain"/>
    <property type="match status" value="1"/>
</dbReference>
<dbReference type="InterPro" id="IPR001972">
    <property type="entry name" value="Stomatin_HflK_fam"/>
</dbReference>
<evidence type="ECO:0000256" key="1">
    <source>
        <dbReference type="ARBA" id="ARBA00004167"/>
    </source>
</evidence>
<keyword evidence="3 7" id="KW-0812">Transmembrane</keyword>
<keyword evidence="4 7" id="KW-1133">Transmembrane helix</keyword>
<reference evidence="9" key="1">
    <citation type="journal article" date="2021" name="PeerJ">
        <title>Extensive microbial diversity within the chicken gut microbiome revealed by metagenomics and culture.</title>
        <authorList>
            <person name="Gilroy R."/>
            <person name="Ravi A."/>
            <person name="Getino M."/>
            <person name="Pursley I."/>
            <person name="Horton D.L."/>
            <person name="Alikhan N.F."/>
            <person name="Baker D."/>
            <person name="Gharbi K."/>
            <person name="Hall N."/>
            <person name="Watson M."/>
            <person name="Adriaenssens E.M."/>
            <person name="Foster-Nyarko E."/>
            <person name="Jarju S."/>
            <person name="Secka A."/>
            <person name="Antonio M."/>
            <person name="Oren A."/>
            <person name="Chaudhuri R.R."/>
            <person name="La Ragione R."/>
            <person name="Hildebrand F."/>
            <person name="Pallen M.J."/>
        </authorList>
    </citation>
    <scope>NUCLEOTIDE SEQUENCE</scope>
    <source>
        <strain evidence="9">ChiSxjej3B15-1167</strain>
    </source>
</reference>
<evidence type="ECO:0000256" key="2">
    <source>
        <dbReference type="ARBA" id="ARBA00008164"/>
    </source>
</evidence>
<evidence type="ECO:0000256" key="7">
    <source>
        <dbReference type="SAM" id="Phobius"/>
    </source>
</evidence>
<dbReference type="InterPro" id="IPR018080">
    <property type="entry name" value="Band_7/stomatin-like_CS"/>
</dbReference>
<dbReference type="InterPro" id="IPR050710">
    <property type="entry name" value="Band7/mec-2_domain"/>
</dbReference>
<dbReference type="PANTHER" id="PTHR43327:SF10">
    <property type="entry name" value="STOMATIN-LIKE PROTEIN 2, MITOCHONDRIAL"/>
    <property type="match status" value="1"/>
</dbReference>
<sequence length="315" mass="34692">MHIIGNIFLIIVIILIIYIIVSCVRIVPQAQAYVIERLGAYNGTWSVGLHFKVPFIDRVARKVVLKEQVVDFAPQPVITKDNVTMRIDTVVYYQITDPKLYAYGVDNPIMAIENLTATTLRNIIGDLELDATLTSRETINTKMRATLDEATDPWGIKVNRVELKNIIPPAEIQNAMEKQMKAERERREAILRAEGEKKSSVLIAEGHKEAMILEAEAEKEAAILNAEAKKEATIREAEGQAEAILKVQQATADGLRAIKEAGADEAVIKLKSLEAFQKAADGKATKIIVPSEIQGLAGLVSSIKEVAVDPETDAK</sequence>
<dbReference type="GO" id="GO:0005886">
    <property type="term" value="C:plasma membrane"/>
    <property type="evidence" value="ECO:0007669"/>
    <property type="project" value="UniProtKB-ARBA"/>
</dbReference>
<dbReference type="Pfam" id="PF01145">
    <property type="entry name" value="Band_7"/>
    <property type="match status" value="1"/>
</dbReference>
<feature type="domain" description="Band 7" evidence="8">
    <location>
        <begin position="22"/>
        <end position="180"/>
    </location>
</feature>
<evidence type="ECO:0000256" key="5">
    <source>
        <dbReference type="ARBA" id="ARBA00023136"/>
    </source>
</evidence>
<gene>
    <name evidence="9" type="ORF">H9849_08790</name>
</gene>
<dbReference type="Proteomes" id="UP000886805">
    <property type="component" value="Unassembled WGS sequence"/>
</dbReference>
<dbReference type="PROSITE" id="PS01270">
    <property type="entry name" value="BAND_7"/>
    <property type="match status" value="1"/>
</dbReference>
<dbReference type="FunFam" id="3.30.479.30:FF:000004">
    <property type="entry name" value="Putative membrane protease family, stomatin"/>
    <property type="match status" value="1"/>
</dbReference>
<organism evidence="9 10">
    <name type="scientific">Candidatus Anaerobutyricum stercoripullorum</name>
    <dbReference type="NCBI Taxonomy" id="2838456"/>
    <lineage>
        <taxon>Bacteria</taxon>
        <taxon>Bacillati</taxon>
        <taxon>Bacillota</taxon>
        <taxon>Clostridia</taxon>
        <taxon>Lachnospirales</taxon>
        <taxon>Lachnospiraceae</taxon>
        <taxon>Anaerobutyricum</taxon>
    </lineage>
</organism>
<dbReference type="GO" id="GO:0098552">
    <property type="term" value="C:side of membrane"/>
    <property type="evidence" value="ECO:0007669"/>
    <property type="project" value="UniProtKB-ARBA"/>
</dbReference>
<dbReference type="InterPro" id="IPR001107">
    <property type="entry name" value="Band_7"/>
</dbReference>
<comment type="caution">
    <text evidence="9">The sequence shown here is derived from an EMBL/GenBank/DDBJ whole genome shotgun (WGS) entry which is preliminary data.</text>
</comment>
<evidence type="ECO:0000259" key="8">
    <source>
        <dbReference type="SMART" id="SM00244"/>
    </source>
</evidence>
<feature type="transmembrane region" description="Helical" evidence="7">
    <location>
        <begin position="7"/>
        <end position="27"/>
    </location>
</feature>
<comment type="similarity">
    <text evidence="2">Belongs to the band 7/mec-2 family.</text>
</comment>
<feature type="coiled-coil region" evidence="6">
    <location>
        <begin position="172"/>
        <end position="232"/>
    </location>
</feature>
<evidence type="ECO:0000256" key="3">
    <source>
        <dbReference type="ARBA" id="ARBA00022692"/>
    </source>
</evidence>
<evidence type="ECO:0000313" key="9">
    <source>
        <dbReference type="EMBL" id="HIX73104.1"/>
    </source>
</evidence>
<keyword evidence="5 7" id="KW-0472">Membrane</keyword>
<dbReference type="SMART" id="SM00244">
    <property type="entry name" value="PHB"/>
    <property type="match status" value="1"/>
</dbReference>
<dbReference type="PANTHER" id="PTHR43327">
    <property type="entry name" value="STOMATIN-LIKE PROTEIN 2, MITOCHONDRIAL"/>
    <property type="match status" value="1"/>
</dbReference>
<dbReference type="PRINTS" id="PR00721">
    <property type="entry name" value="STOMATIN"/>
</dbReference>